<keyword evidence="6" id="KW-1185">Reference proteome</keyword>
<gene>
    <name evidence="5" type="ORF">SAMN05216285_3974</name>
</gene>
<dbReference type="Pfam" id="PF13378">
    <property type="entry name" value="MR_MLE_C"/>
    <property type="match status" value="1"/>
</dbReference>
<dbReference type="eggNOG" id="arCOG01168">
    <property type="taxonomic scope" value="Archaea"/>
</dbReference>
<evidence type="ECO:0000259" key="4">
    <source>
        <dbReference type="SMART" id="SM00922"/>
    </source>
</evidence>
<name>A0A1I0QW71_9EURY</name>
<dbReference type="AlphaFoldDB" id="A0A1I0QW71"/>
<keyword evidence="5" id="KW-0413">Isomerase</keyword>
<dbReference type="EMBL" id="FOIS01000005">
    <property type="protein sequence ID" value="SEW31254.1"/>
    <property type="molecule type" value="Genomic_DNA"/>
</dbReference>
<dbReference type="GO" id="GO:0009063">
    <property type="term" value="P:amino acid catabolic process"/>
    <property type="evidence" value="ECO:0007669"/>
    <property type="project" value="InterPro"/>
</dbReference>
<protein>
    <submittedName>
        <fullName evidence="5">D-galactarolactone cycloisomerase</fullName>
    </submittedName>
</protein>
<sequence length="456" mass="49475">MDLTAVRGHALPSPIDSVQERRLSGSVRRRRKRDVVLVAEISDDLHGFVTAGASSSAIRESFEGRPNASYIGRGSVVFPMAITDVQAIPLAYSLPAGRGLGDARGFGTDRGTTLVRLETDDGTVGWGEAFAPGPIATATIEELFADDVVGMDPFEVESLAERSYTDPYHFGGDVFVQSAVSAIDVACWDIIGKTVDRPVHRLLGGTRCERLTPYASTMYFTEADRPIGDPIREAVDEGFTAAKIKIGAGVESDVERVRTAREILGDDADLMVDMNGNYRPHQAIESARAIAEYDVTWIEEPVPPENASGYRELRETVDVPIAAGEAHYGRFEFKRLIDDRSVDIVQPNLGRCGGLSEARLIAGMASTENVAVRPHIWNSAVGMAAAVQFAASVSDYPHTRNVPEPMLIEFDRSENPLRSDLLGTPFDPSGGTIDVPQDPGLGIEIDRDALERYRAD</sequence>
<dbReference type="SUPFAM" id="SSF51604">
    <property type="entry name" value="Enolase C-terminal domain-like"/>
    <property type="match status" value="1"/>
</dbReference>
<dbReference type="SUPFAM" id="SSF54826">
    <property type="entry name" value="Enolase N-terminal domain-like"/>
    <property type="match status" value="1"/>
</dbReference>
<dbReference type="InterPro" id="IPR029065">
    <property type="entry name" value="Enolase_C-like"/>
</dbReference>
<dbReference type="InterPro" id="IPR013342">
    <property type="entry name" value="Mandelate_racemase_C"/>
</dbReference>
<evidence type="ECO:0000256" key="3">
    <source>
        <dbReference type="ARBA" id="ARBA00022842"/>
    </source>
</evidence>
<reference evidence="6" key="1">
    <citation type="submission" date="2016-10" db="EMBL/GenBank/DDBJ databases">
        <authorList>
            <person name="Varghese N."/>
        </authorList>
    </citation>
    <scope>NUCLEOTIDE SEQUENCE [LARGE SCALE GENOMIC DNA]</scope>
    <source>
        <strain evidence="6">CGMCC 1.12284</strain>
    </source>
</reference>
<dbReference type="PANTHER" id="PTHR13794:SF58">
    <property type="entry name" value="MITOCHONDRIAL ENOLASE SUPERFAMILY MEMBER 1"/>
    <property type="match status" value="1"/>
</dbReference>
<dbReference type="GO" id="GO:0016052">
    <property type="term" value="P:carbohydrate catabolic process"/>
    <property type="evidence" value="ECO:0007669"/>
    <property type="project" value="TreeGrafter"/>
</dbReference>
<dbReference type="PANTHER" id="PTHR13794">
    <property type="entry name" value="ENOLASE SUPERFAMILY, MANDELATE RACEMASE"/>
    <property type="match status" value="1"/>
</dbReference>
<dbReference type="GO" id="GO:0016836">
    <property type="term" value="F:hydro-lyase activity"/>
    <property type="evidence" value="ECO:0007669"/>
    <property type="project" value="TreeGrafter"/>
</dbReference>
<dbReference type="InterPro" id="IPR046945">
    <property type="entry name" value="RHMD-like"/>
</dbReference>
<dbReference type="InterPro" id="IPR013341">
    <property type="entry name" value="Mandelate_racemase_N_dom"/>
</dbReference>
<dbReference type="InterPro" id="IPR036849">
    <property type="entry name" value="Enolase-like_C_sf"/>
</dbReference>
<dbReference type="GO" id="GO:0000287">
    <property type="term" value="F:magnesium ion binding"/>
    <property type="evidence" value="ECO:0007669"/>
    <property type="project" value="TreeGrafter"/>
</dbReference>
<dbReference type="Pfam" id="PF02746">
    <property type="entry name" value="MR_MLE_N"/>
    <property type="match status" value="1"/>
</dbReference>
<dbReference type="SMART" id="SM00922">
    <property type="entry name" value="MR_MLE"/>
    <property type="match status" value="1"/>
</dbReference>
<dbReference type="InterPro" id="IPR029017">
    <property type="entry name" value="Enolase-like_N"/>
</dbReference>
<dbReference type="Gene3D" id="3.30.390.10">
    <property type="entry name" value="Enolase-like, N-terminal domain"/>
    <property type="match status" value="1"/>
</dbReference>
<evidence type="ECO:0000256" key="2">
    <source>
        <dbReference type="ARBA" id="ARBA00022723"/>
    </source>
</evidence>
<dbReference type="Proteomes" id="UP000183275">
    <property type="component" value="Unassembled WGS sequence"/>
</dbReference>
<evidence type="ECO:0000313" key="5">
    <source>
        <dbReference type="EMBL" id="SEW31254.1"/>
    </source>
</evidence>
<dbReference type="Gene3D" id="3.20.20.120">
    <property type="entry name" value="Enolase-like C-terminal domain"/>
    <property type="match status" value="1"/>
</dbReference>
<dbReference type="PROSITE" id="PS00909">
    <property type="entry name" value="MR_MLE_2"/>
    <property type="match status" value="1"/>
</dbReference>
<feature type="domain" description="Mandelate racemase/muconate lactonizing enzyme C-terminal" evidence="4">
    <location>
        <begin position="227"/>
        <end position="320"/>
    </location>
</feature>
<evidence type="ECO:0000256" key="1">
    <source>
        <dbReference type="ARBA" id="ARBA00001946"/>
    </source>
</evidence>
<dbReference type="InterPro" id="IPR018110">
    <property type="entry name" value="Mandel_Rmase/mucon_lact_enz_CS"/>
</dbReference>
<keyword evidence="2" id="KW-0479">Metal-binding</keyword>
<proteinExistence type="predicted"/>
<organism evidence="5 6">
    <name type="scientific">Natrinema salifodinae</name>
    <dbReference type="NCBI Taxonomy" id="1202768"/>
    <lineage>
        <taxon>Archaea</taxon>
        <taxon>Methanobacteriati</taxon>
        <taxon>Methanobacteriota</taxon>
        <taxon>Stenosarchaea group</taxon>
        <taxon>Halobacteria</taxon>
        <taxon>Halobacteriales</taxon>
        <taxon>Natrialbaceae</taxon>
        <taxon>Natrinema</taxon>
    </lineage>
</organism>
<evidence type="ECO:0000313" key="6">
    <source>
        <dbReference type="Proteomes" id="UP000183275"/>
    </source>
</evidence>
<comment type="cofactor">
    <cofactor evidence="1">
        <name>Mg(2+)</name>
        <dbReference type="ChEBI" id="CHEBI:18420"/>
    </cofactor>
</comment>
<dbReference type="CDD" id="cd03316">
    <property type="entry name" value="MR_like"/>
    <property type="match status" value="1"/>
</dbReference>
<dbReference type="STRING" id="1202768.SAMN05216285_3974"/>
<keyword evidence="3" id="KW-0460">Magnesium</keyword>
<dbReference type="SFLD" id="SFLDS00001">
    <property type="entry name" value="Enolase"/>
    <property type="match status" value="1"/>
</dbReference>
<accession>A0A1I0QW71</accession>
<dbReference type="GO" id="GO:0016853">
    <property type="term" value="F:isomerase activity"/>
    <property type="evidence" value="ECO:0007669"/>
    <property type="project" value="UniProtKB-KW"/>
</dbReference>